<dbReference type="EMBL" id="CP036434">
    <property type="protein sequence ID" value="QDV06479.1"/>
    <property type="molecule type" value="Genomic_DNA"/>
</dbReference>
<sequence>MNAFRFLSLLTVGFSLLVLVFLLNATQGRLESEAFRVLEGPEVALEPGQTAQWTLELGGSRIEEAWPAAQRQPRIFLVGDPSGGLGDASVAVSATYVDEDDTPRSAFVSGAAEVTGVAGEDPGELEFGPLWMNWEQELQLEVRVLEAVASGGAGASGEAGASGGAARLVMRGEASLDYLAARSMARTLWFVFTAIAAAGFAGLMLTVREDAAAASQRTKSPPQA</sequence>
<dbReference type="RefSeq" id="WP_145196697.1">
    <property type="nucleotide sequence ID" value="NZ_CP036434.1"/>
</dbReference>
<accession>A0A518EQW6</accession>
<name>A0A518EQW6_9BACT</name>
<gene>
    <name evidence="2" type="ORF">Poly30_19890</name>
</gene>
<dbReference type="AlphaFoldDB" id="A0A518EQW6"/>
<keyword evidence="1" id="KW-0812">Transmembrane</keyword>
<organism evidence="2 3">
    <name type="scientific">Saltatorellus ferox</name>
    <dbReference type="NCBI Taxonomy" id="2528018"/>
    <lineage>
        <taxon>Bacteria</taxon>
        <taxon>Pseudomonadati</taxon>
        <taxon>Planctomycetota</taxon>
        <taxon>Planctomycetia</taxon>
        <taxon>Planctomycetia incertae sedis</taxon>
        <taxon>Saltatorellus</taxon>
    </lineage>
</organism>
<reference evidence="2 3" key="1">
    <citation type="submission" date="2019-02" db="EMBL/GenBank/DDBJ databases">
        <title>Deep-cultivation of Planctomycetes and their phenomic and genomic characterization uncovers novel biology.</title>
        <authorList>
            <person name="Wiegand S."/>
            <person name="Jogler M."/>
            <person name="Boedeker C."/>
            <person name="Pinto D."/>
            <person name="Vollmers J."/>
            <person name="Rivas-Marin E."/>
            <person name="Kohn T."/>
            <person name="Peeters S.H."/>
            <person name="Heuer A."/>
            <person name="Rast P."/>
            <person name="Oberbeckmann S."/>
            <person name="Bunk B."/>
            <person name="Jeske O."/>
            <person name="Meyerdierks A."/>
            <person name="Storesund J.E."/>
            <person name="Kallscheuer N."/>
            <person name="Luecker S."/>
            <person name="Lage O.M."/>
            <person name="Pohl T."/>
            <person name="Merkel B.J."/>
            <person name="Hornburger P."/>
            <person name="Mueller R.-W."/>
            <person name="Bruemmer F."/>
            <person name="Labrenz M."/>
            <person name="Spormann A.M."/>
            <person name="Op den Camp H."/>
            <person name="Overmann J."/>
            <person name="Amann R."/>
            <person name="Jetten M.S.M."/>
            <person name="Mascher T."/>
            <person name="Medema M.H."/>
            <person name="Devos D.P."/>
            <person name="Kaster A.-K."/>
            <person name="Ovreas L."/>
            <person name="Rohde M."/>
            <person name="Galperin M.Y."/>
            <person name="Jogler C."/>
        </authorList>
    </citation>
    <scope>NUCLEOTIDE SEQUENCE [LARGE SCALE GENOMIC DNA]</scope>
    <source>
        <strain evidence="2 3">Poly30</strain>
    </source>
</reference>
<evidence type="ECO:0000256" key="1">
    <source>
        <dbReference type="SAM" id="Phobius"/>
    </source>
</evidence>
<evidence type="ECO:0000313" key="3">
    <source>
        <dbReference type="Proteomes" id="UP000320390"/>
    </source>
</evidence>
<dbReference type="Proteomes" id="UP000320390">
    <property type="component" value="Chromosome"/>
</dbReference>
<proteinExistence type="predicted"/>
<protein>
    <submittedName>
        <fullName evidence="2">Uncharacterized protein</fullName>
    </submittedName>
</protein>
<keyword evidence="3" id="KW-1185">Reference proteome</keyword>
<keyword evidence="1" id="KW-1133">Transmembrane helix</keyword>
<feature type="transmembrane region" description="Helical" evidence="1">
    <location>
        <begin position="188"/>
        <end position="207"/>
    </location>
</feature>
<keyword evidence="1" id="KW-0472">Membrane</keyword>
<evidence type="ECO:0000313" key="2">
    <source>
        <dbReference type="EMBL" id="QDV06479.1"/>
    </source>
</evidence>